<protein>
    <submittedName>
        <fullName evidence="3">Nucleolar protein dao-5</fullName>
    </submittedName>
</protein>
<feature type="compositionally biased region" description="Low complexity" evidence="1">
    <location>
        <begin position="722"/>
        <end position="732"/>
    </location>
</feature>
<evidence type="ECO:0000313" key="2">
    <source>
        <dbReference type="Proteomes" id="UP000694888"/>
    </source>
</evidence>
<dbReference type="PANTHER" id="PTHR47824">
    <property type="entry name" value="UBIQUITIN-LIKE DOMAIN-CONTAINING PROTEIN"/>
    <property type="match status" value="1"/>
</dbReference>
<dbReference type="PANTHER" id="PTHR47824:SF3">
    <property type="entry name" value="UBIQUITIN-LIKE DOMAIN-CONTAINING PROTEIN"/>
    <property type="match status" value="1"/>
</dbReference>
<feature type="compositionally biased region" description="Basic and acidic residues" evidence="1">
    <location>
        <begin position="849"/>
        <end position="862"/>
    </location>
</feature>
<feature type="region of interest" description="Disordered" evidence="1">
    <location>
        <begin position="103"/>
        <end position="268"/>
    </location>
</feature>
<feature type="compositionally biased region" description="Low complexity" evidence="1">
    <location>
        <begin position="789"/>
        <end position="830"/>
    </location>
</feature>
<gene>
    <name evidence="3" type="primary">LOC101856204</name>
</gene>
<accession>A0ABM0JZK7</accession>
<feature type="compositionally biased region" description="Basic and acidic residues" evidence="1">
    <location>
        <begin position="68"/>
        <end position="77"/>
    </location>
</feature>
<feature type="region of interest" description="Disordered" evidence="1">
    <location>
        <begin position="632"/>
        <end position="920"/>
    </location>
</feature>
<evidence type="ECO:0000313" key="3">
    <source>
        <dbReference type="RefSeq" id="XP_005105240.1"/>
    </source>
</evidence>
<sequence length="944" mass="101166">MKRKASQALGFEHPAKMKKESSSVTGLNSLVRKETTVRPALEPMRLPSYRQKKPPAWLASYVTGSASKTKEGGDKEPAQPNKMATKTTINKITKAPAAKITKTAVNVTTKPSEDKKLTMPRFPTLIPPSKMKAAKNAQNADSKTPAASASEEPASLRRQSTLKIESPPPQPAKAKSVKKIIAPSPSLTKKATEILSSSDLDSDDGSKPALKTKKSSVKQNQVSSKTSSLKASSSKTSKTLSLSSSSSSSSQKAALPKSSSKSKRNSKAVSSIRMYGVDAVDSSSSSMLEICDTLNGGPTTSDSGVSKNVPSLSAGAGAEEPPNMLEVVICISTSGALREHLSVLQDHVRETVWRLQSLIPNLRIGVMAHTQGGIHDDKPEGGRSPSDHNYIRTGGHSGTKWLDLGATLSQICAFVDSLEPEATIYPDYVQDNLEMALWKLQRCMSWSSCSYRTVIMVGRGRPNRTSFYLQREHWRGWIRSALELTPRQEIPVIDWELEAKMLAQMGIHVFTIQAVSPKTSTTTTTDEDDDEGTTFFRRVAQLTGAQHIAITDASALMDIVVGICCSCQGPDLLQDHRDQVRDENDGVLPLQLKDVFVSLQLHSKRWSLSALPAGGLSKLKLLPTIKEKLKANGGEGMAAGDSSEGEMEENDVKPGGFTQIKAEVNGSKKTAKPKNSKNATAAISKKNLAANGEKKERIRNTKIKQKASSEKPAGVRKGGVQKATTKTSVKSKAIIKKAVVDSVKKGRGRPPINGKTPTGKGRPANVVASGKRGKQQETSSQKVKIGKTKAVVSSSVSAKLKAVSQTPKQKPKSAASKKVVKKVVGAVAKKNQPSPAVGNSKKGNSATDKSSKKSEDKAERKPVKTPAKSKPAKTSVNSKPAKTPVKSTPAKTAVKSKPVTQSGNVKTKSLTKSQAGKRNLKVKEKLVKLASKTMTRRKLDPKKK</sequence>
<dbReference type="Proteomes" id="UP000694888">
    <property type="component" value="Unplaced"/>
</dbReference>
<name>A0ABM0JZK7_APLCA</name>
<feature type="compositionally biased region" description="Low complexity" evidence="1">
    <location>
        <begin position="217"/>
        <end position="259"/>
    </location>
</feature>
<dbReference type="RefSeq" id="XP_005105240.1">
    <property type="nucleotide sequence ID" value="XM_005105183.3"/>
</dbReference>
<feature type="compositionally biased region" description="Polar residues" evidence="1">
    <location>
        <begin position="872"/>
        <end position="890"/>
    </location>
</feature>
<proteinExistence type="predicted"/>
<feature type="region of interest" description="Disordered" evidence="1">
    <location>
        <begin position="1"/>
        <end position="87"/>
    </location>
</feature>
<reference evidence="3" key="1">
    <citation type="submission" date="2025-08" db="UniProtKB">
        <authorList>
            <consortium name="RefSeq"/>
        </authorList>
    </citation>
    <scope>IDENTIFICATION</scope>
</reference>
<evidence type="ECO:0000256" key="1">
    <source>
        <dbReference type="SAM" id="MobiDB-lite"/>
    </source>
</evidence>
<feature type="compositionally biased region" description="Polar residues" evidence="1">
    <location>
        <begin position="898"/>
        <end position="916"/>
    </location>
</feature>
<dbReference type="GeneID" id="101856204"/>
<organism evidence="2 3">
    <name type="scientific">Aplysia californica</name>
    <name type="common">California sea hare</name>
    <dbReference type="NCBI Taxonomy" id="6500"/>
    <lineage>
        <taxon>Eukaryota</taxon>
        <taxon>Metazoa</taxon>
        <taxon>Spiralia</taxon>
        <taxon>Lophotrochozoa</taxon>
        <taxon>Mollusca</taxon>
        <taxon>Gastropoda</taxon>
        <taxon>Heterobranchia</taxon>
        <taxon>Euthyneura</taxon>
        <taxon>Tectipleura</taxon>
        <taxon>Aplysiida</taxon>
        <taxon>Aplysioidea</taxon>
        <taxon>Aplysiidae</taxon>
        <taxon>Aplysia</taxon>
    </lineage>
</organism>
<keyword evidence="2" id="KW-1185">Reference proteome</keyword>